<evidence type="ECO:0000313" key="3">
    <source>
        <dbReference type="Proteomes" id="UP001159428"/>
    </source>
</evidence>
<keyword evidence="1" id="KW-1133">Transmembrane helix</keyword>
<dbReference type="AlphaFoldDB" id="A0AAU9W8U5"/>
<protein>
    <submittedName>
        <fullName evidence="2">Uncharacterized protein</fullName>
    </submittedName>
</protein>
<dbReference type="CDD" id="cd12087">
    <property type="entry name" value="TM_EGFR-like"/>
    <property type="match status" value="1"/>
</dbReference>
<feature type="transmembrane region" description="Helical" evidence="1">
    <location>
        <begin position="165"/>
        <end position="188"/>
    </location>
</feature>
<dbReference type="EMBL" id="CALNXJ010000008">
    <property type="protein sequence ID" value="CAH3045764.1"/>
    <property type="molecule type" value="Genomic_DNA"/>
</dbReference>
<keyword evidence="1" id="KW-0812">Transmembrane</keyword>
<keyword evidence="3" id="KW-1185">Reference proteome</keyword>
<name>A0AAU9W8U5_9CNID</name>
<keyword evidence="1" id="KW-0472">Membrane</keyword>
<proteinExistence type="predicted"/>
<gene>
    <name evidence="2" type="ORF">PMEA_00033777</name>
</gene>
<organism evidence="2 3">
    <name type="scientific">Pocillopora meandrina</name>
    <dbReference type="NCBI Taxonomy" id="46732"/>
    <lineage>
        <taxon>Eukaryota</taxon>
        <taxon>Metazoa</taxon>
        <taxon>Cnidaria</taxon>
        <taxon>Anthozoa</taxon>
        <taxon>Hexacorallia</taxon>
        <taxon>Scleractinia</taxon>
        <taxon>Astrocoeniina</taxon>
        <taxon>Pocilloporidae</taxon>
        <taxon>Pocillopora</taxon>
    </lineage>
</organism>
<evidence type="ECO:0000256" key="1">
    <source>
        <dbReference type="SAM" id="Phobius"/>
    </source>
</evidence>
<sequence>MSAALEHIHVDSSVNNVTVGVPPFGNVTIKWSFGQHYIERIVMALNSASKVIGRFQNGEYRCYKGGFLTETECQEHYSLTVNAYGDIIIAMRNISHPYFGSYLISVYRGLDDKIDTLWIIICKKAGTTAPMSTVISSTGVTIQVYETTNEPTVTTTPGTSNKSGAVIGGILGALFFIVLIGGIAFWFCKRCRRKRDCQPITEPHDDQF</sequence>
<reference evidence="2 3" key="1">
    <citation type="submission" date="2022-05" db="EMBL/GenBank/DDBJ databases">
        <authorList>
            <consortium name="Genoscope - CEA"/>
            <person name="William W."/>
        </authorList>
    </citation>
    <scope>NUCLEOTIDE SEQUENCE [LARGE SCALE GENOMIC DNA]</scope>
</reference>
<dbReference type="Proteomes" id="UP001159428">
    <property type="component" value="Unassembled WGS sequence"/>
</dbReference>
<evidence type="ECO:0000313" key="2">
    <source>
        <dbReference type="EMBL" id="CAH3045764.1"/>
    </source>
</evidence>
<accession>A0AAU9W8U5</accession>
<comment type="caution">
    <text evidence="2">The sequence shown here is derived from an EMBL/GenBank/DDBJ whole genome shotgun (WGS) entry which is preliminary data.</text>
</comment>